<organism evidence="2 3">
    <name type="scientific">Marasmius tenuissimus</name>
    <dbReference type="NCBI Taxonomy" id="585030"/>
    <lineage>
        <taxon>Eukaryota</taxon>
        <taxon>Fungi</taxon>
        <taxon>Dikarya</taxon>
        <taxon>Basidiomycota</taxon>
        <taxon>Agaricomycotina</taxon>
        <taxon>Agaricomycetes</taxon>
        <taxon>Agaricomycetidae</taxon>
        <taxon>Agaricales</taxon>
        <taxon>Marasmiineae</taxon>
        <taxon>Marasmiaceae</taxon>
        <taxon>Marasmius</taxon>
    </lineage>
</organism>
<protein>
    <submittedName>
        <fullName evidence="2">Uncharacterized protein</fullName>
    </submittedName>
</protein>
<dbReference type="Proteomes" id="UP001437256">
    <property type="component" value="Unassembled WGS sequence"/>
</dbReference>
<evidence type="ECO:0000313" key="3">
    <source>
        <dbReference type="Proteomes" id="UP001437256"/>
    </source>
</evidence>
<dbReference type="EMBL" id="JBBXMP010000129">
    <property type="protein sequence ID" value="KAL0061632.1"/>
    <property type="molecule type" value="Genomic_DNA"/>
</dbReference>
<reference evidence="2 3" key="1">
    <citation type="submission" date="2024-05" db="EMBL/GenBank/DDBJ databases">
        <title>A draft genome resource for the thread blight pathogen Marasmius tenuissimus strain MS-2.</title>
        <authorList>
            <person name="Yulfo-Soto G.E."/>
            <person name="Baruah I.K."/>
            <person name="Amoako-Attah I."/>
            <person name="Bukari Y."/>
            <person name="Meinhardt L.W."/>
            <person name="Bailey B.A."/>
            <person name="Cohen S.P."/>
        </authorList>
    </citation>
    <scope>NUCLEOTIDE SEQUENCE [LARGE SCALE GENOMIC DNA]</scope>
    <source>
        <strain evidence="2 3">MS-2</strain>
    </source>
</reference>
<evidence type="ECO:0000256" key="1">
    <source>
        <dbReference type="SAM" id="MobiDB-lite"/>
    </source>
</evidence>
<proteinExistence type="predicted"/>
<accession>A0ABR2ZMJ5</accession>
<feature type="compositionally biased region" description="Basic and acidic residues" evidence="1">
    <location>
        <begin position="103"/>
        <end position="115"/>
    </location>
</feature>
<evidence type="ECO:0000313" key="2">
    <source>
        <dbReference type="EMBL" id="KAL0061632.1"/>
    </source>
</evidence>
<sequence>MKPTRKNSLRLRLLVYINLPFLDFNDRKQPPREAIVFSDSDDHVGEAQQIPRVNVSVELEKGGGGGGVAPRVRSRSEEVEMDVNLSEGEEDGTDAVLPDTDNNEDKKCDATRPELNRTITLPLTR</sequence>
<gene>
    <name evidence="2" type="ORF">AAF712_011549</name>
</gene>
<keyword evidence="3" id="KW-1185">Reference proteome</keyword>
<feature type="region of interest" description="Disordered" evidence="1">
    <location>
        <begin position="58"/>
        <end position="125"/>
    </location>
</feature>
<name>A0ABR2ZMJ5_9AGAR</name>
<comment type="caution">
    <text evidence="2">The sequence shown here is derived from an EMBL/GenBank/DDBJ whole genome shotgun (WGS) entry which is preliminary data.</text>
</comment>